<dbReference type="Proteomes" id="UP000823046">
    <property type="component" value="Unassembled WGS sequence"/>
</dbReference>
<reference evidence="3 4" key="1">
    <citation type="journal article" date="2020" name="bioRxiv">
        <title>Metabolic contributions of an alphaproteobacterial endosymbiont in the apicomplexan Cardiosporidium cionae.</title>
        <authorList>
            <person name="Hunter E.S."/>
            <person name="Paight C.J."/>
            <person name="Lane C.E."/>
        </authorList>
    </citation>
    <scope>NUCLEOTIDE SEQUENCE [LARGE SCALE GENOMIC DNA]</scope>
    <source>
        <strain evidence="3">ESH_2018</strain>
    </source>
</reference>
<evidence type="ECO:0000313" key="4">
    <source>
        <dbReference type="Proteomes" id="UP000823046"/>
    </source>
</evidence>
<protein>
    <submittedName>
        <fullName evidence="3">Uncharacterized protein</fullName>
    </submittedName>
</protein>
<sequence>MRSYETPSYSLESPSTCSDTEEWESNASTGDLGNVTKECNAIKKSLRNSNNLSKKDNFDRELSANLTRSTDDSTLSVTNSLHSDDCASTRDEVANETSPSQFTFMQLVRNALPRMRSKNGKETTLEVVDETGNWDEEPVVKSKPLSLIAQLAVSQRIQQLLFFKKLQPQMPKKSTDEDEFPLYKNRNTAYASKIHSNTEEFPLILLLLTIALIFGTQNLLAPNMSLIAESFKFNDVQRNQLIGGELTFLFYTPGTFGALLVGILSGTLSRK</sequence>
<dbReference type="EMBL" id="JADAQX010000057">
    <property type="protein sequence ID" value="KAF8822406.1"/>
    <property type="molecule type" value="Genomic_DNA"/>
</dbReference>
<comment type="caution">
    <text evidence="3">The sequence shown here is derived from an EMBL/GenBank/DDBJ whole genome shotgun (WGS) entry which is preliminary data.</text>
</comment>
<gene>
    <name evidence="3" type="ORF">IE077_003833</name>
</gene>
<feature type="transmembrane region" description="Helical" evidence="2">
    <location>
        <begin position="203"/>
        <end position="228"/>
    </location>
</feature>
<keyword evidence="4" id="KW-1185">Reference proteome</keyword>
<keyword evidence="2" id="KW-0812">Transmembrane</keyword>
<keyword evidence="2" id="KW-0472">Membrane</keyword>
<evidence type="ECO:0000313" key="3">
    <source>
        <dbReference type="EMBL" id="KAF8822406.1"/>
    </source>
</evidence>
<name>A0ABQ7JEI0_9APIC</name>
<feature type="transmembrane region" description="Helical" evidence="2">
    <location>
        <begin position="248"/>
        <end position="268"/>
    </location>
</feature>
<keyword evidence="2" id="KW-1133">Transmembrane helix</keyword>
<organism evidence="3 4">
    <name type="scientific">Cardiosporidium cionae</name>
    <dbReference type="NCBI Taxonomy" id="476202"/>
    <lineage>
        <taxon>Eukaryota</taxon>
        <taxon>Sar</taxon>
        <taxon>Alveolata</taxon>
        <taxon>Apicomplexa</taxon>
        <taxon>Aconoidasida</taxon>
        <taxon>Nephromycida</taxon>
        <taxon>Cardiosporidium</taxon>
    </lineage>
</organism>
<feature type="region of interest" description="Disordered" evidence="1">
    <location>
        <begin position="1"/>
        <end position="31"/>
    </location>
</feature>
<evidence type="ECO:0000256" key="2">
    <source>
        <dbReference type="SAM" id="Phobius"/>
    </source>
</evidence>
<proteinExistence type="predicted"/>
<evidence type="ECO:0000256" key="1">
    <source>
        <dbReference type="SAM" id="MobiDB-lite"/>
    </source>
</evidence>
<accession>A0ABQ7JEI0</accession>
<feature type="compositionally biased region" description="Polar residues" evidence="1">
    <location>
        <begin position="1"/>
        <end position="18"/>
    </location>
</feature>